<feature type="domain" description="PilZ" evidence="1">
    <location>
        <begin position="22"/>
        <end position="100"/>
    </location>
</feature>
<evidence type="ECO:0000313" key="3">
    <source>
        <dbReference type="Proteomes" id="UP000057938"/>
    </source>
</evidence>
<dbReference type="Pfam" id="PF07238">
    <property type="entry name" value="PilZ"/>
    <property type="match status" value="2"/>
</dbReference>
<name>A0A0M4MIT9_9SPHN</name>
<reference evidence="2 3" key="1">
    <citation type="submission" date="2015-09" db="EMBL/GenBank/DDBJ databases">
        <title>Complete genome sequence of a benzo[a]pyrene-degrading bacterium Altererythrobacter epoxidivorans CGMCC 1.7731T.</title>
        <authorList>
            <person name="Li Z."/>
            <person name="Cheng H."/>
            <person name="Huo Y."/>
            <person name="Xu X."/>
        </authorList>
    </citation>
    <scope>NUCLEOTIDE SEQUENCE [LARGE SCALE GENOMIC DNA]</scope>
    <source>
        <strain evidence="2 3">CGMCC 1.7731</strain>
    </source>
</reference>
<feature type="domain" description="PilZ" evidence="1">
    <location>
        <begin position="117"/>
        <end position="198"/>
    </location>
</feature>
<evidence type="ECO:0000313" key="2">
    <source>
        <dbReference type="EMBL" id="ALE17705.1"/>
    </source>
</evidence>
<dbReference type="SUPFAM" id="SSF141371">
    <property type="entry name" value="PilZ domain-like"/>
    <property type="match status" value="2"/>
</dbReference>
<proteinExistence type="predicted"/>
<dbReference type="RefSeq" id="WP_061926801.1">
    <property type="nucleotide sequence ID" value="NZ_CP012669.1"/>
</dbReference>
<sequence length="216" mass="23991">MDFTASRPVEAEEDDNVAAEERGAPRYTLLIRAAKLVCPQGEFICVIRDVSSTGASLRLFHDMPDGEEVVLELQCGQTYAMKQVWSRVREAGFEFTETVDVEKLVSEVGQFPKRPIRLSIEFPVTLTAGLTRQVGTVSNISQQGARVTCDGLFSIDQTVRLGGDKLPEVRAKVRWRGMGEYGLVFDDTFTLADLARLAARLQRPELLAEKPEARQG</sequence>
<dbReference type="KEGG" id="aep:AMC99_02430"/>
<accession>A0A0M4MIT9</accession>
<protein>
    <recommendedName>
        <fullName evidence="1">PilZ domain-containing protein</fullName>
    </recommendedName>
</protein>
<gene>
    <name evidence="2" type="ORF">AMC99_02430</name>
</gene>
<dbReference type="OrthoDB" id="7929489at2"/>
<dbReference type="GO" id="GO:0035438">
    <property type="term" value="F:cyclic-di-GMP binding"/>
    <property type="evidence" value="ECO:0007669"/>
    <property type="project" value="InterPro"/>
</dbReference>
<evidence type="ECO:0000259" key="1">
    <source>
        <dbReference type="Pfam" id="PF07238"/>
    </source>
</evidence>
<dbReference type="Proteomes" id="UP000057938">
    <property type="component" value="Chromosome"/>
</dbReference>
<dbReference type="PATRIC" id="fig|361183.4.peg.2387"/>
<keyword evidence="3" id="KW-1185">Reference proteome</keyword>
<dbReference type="InterPro" id="IPR009875">
    <property type="entry name" value="PilZ_domain"/>
</dbReference>
<dbReference type="STRING" id="361183.AMC99_02430"/>
<dbReference type="AlphaFoldDB" id="A0A0M4MIT9"/>
<organism evidence="2 3">
    <name type="scientific">Altererythrobacter epoxidivorans</name>
    <dbReference type="NCBI Taxonomy" id="361183"/>
    <lineage>
        <taxon>Bacteria</taxon>
        <taxon>Pseudomonadati</taxon>
        <taxon>Pseudomonadota</taxon>
        <taxon>Alphaproteobacteria</taxon>
        <taxon>Sphingomonadales</taxon>
        <taxon>Erythrobacteraceae</taxon>
        <taxon>Altererythrobacter</taxon>
    </lineage>
</organism>
<dbReference type="EMBL" id="CP012669">
    <property type="protein sequence ID" value="ALE17705.1"/>
    <property type="molecule type" value="Genomic_DNA"/>
</dbReference>